<evidence type="ECO:0000256" key="7">
    <source>
        <dbReference type="RuleBase" id="RU363032"/>
    </source>
</evidence>
<evidence type="ECO:0000256" key="2">
    <source>
        <dbReference type="ARBA" id="ARBA00022448"/>
    </source>
</evidence>
<feature type="domain" description="ABC transmembrane type-1" evidence="8">
    <location>
        <begin position="79"/>
        <end position="263"/>
    </location>
</feature>
<dbReference type="InterPro" id="IPR035906">
    <property type="entry name" value="MetI-like_sf"/>
</dbReference>
<dbReference type="Gene3D" id="1.10.3720.10">
    <property type="entry name" value="MetI-like"/>
    <property type="match status" value="1"/>
</dbReference>
<evidence type="ECO:0000256" key="6">
    <source>
        <dbReference type="ARBA" id="ARBA00023136"/>
    </source>
</evidence>
<dbReference type="SUPFAM" id="SSF161098">
    <property type="entry name" value="MetI-like"/>
    <property type="match status" value="1"/>
</dbReference>
<feature type="transmembrane region" description="Helical" evidence="7">
    <location>
        <begin position="197"/>
        <end position="220"/>
    </location>
</feature>
<dbReference type="Pfam" id="PF00528">
    <property type="entry name" value="BPD_transp_1"/>
    <property type="match status" value="1"/>
</dbReference>
<evidence type="ECO:0000256" key="1">
    <source>
        <dbReference type="ARBA" id="ARBA00004651"/>
    </source>
</evidence>
<keyword evidence="5 7" id="KW-1133">Transmembrane helix</keyword>
<dbReference type="GO" id="GO:0055085">
    <property type="term" value="P:transmembrane transport"/>
    <property type="evidence" value="ECO:0007669"/>
    <property type="project" value="InterPro"/>
</dbReference>
<accession>A0A0D7F4U0</accession>
<protein>
    <recommendedName>
        <fullName evidence="8">ABC transmembrane type-1 domain-containing protein</fullName>
    </recommendedName>
</protein>
<dbReference type="PROSITE" id="PS50928">
    <property type="entry name" value="ABC_TM1"/>
    <property type="match status" value="1"/>
</dbReference>
<comment type="caution">
    <text evidence="9">The sequence shown here is derived from an EMBL/GenBank/DDBJ whole genome shotgun (WGS) entry which is preliminary data.</text>
</comment>
<dbReference type="CDD" id="cd06261">
    <property type="entry name" value="TM_PBP2"/>
    <property type="match status" value="1"/>
</dbReference>
<evidence type="ECO:0000256" key="3">
    <source>
        <dbReference type="ARBA" id="ARBA00022475"/>
    </source>
</evidence>
<keyword evidence="6 7" id="KW-0472">Membrane</keyword>
<comment type="similarity">
    <text evidence="7">Belongs to the binding-protein-dependent transport system permease family.</text>
</comment>
<dbReference type="Proteomes" id="UP000032515">
    <property type="component" value="Unassembled WGS sequence"/>
</dbReference>
<comment type="subcellular location">
    <subcellularLocation>
        <location evidence="1 7">Cell membrane</location>
        <topology evidence="1 7">Multi-pass membrane protein</topology>
    </subcellularLocation>
</comment>
<dbReference type="PATRIC" id="fig|1076.23.peg.4880"/>
<organism evidence="9 10">
    <name type="scientific">Rhodopseudomonas palustris</name>
    <dbReference type="NCBI Taxonomy" id="1076"/>
    <lineage>
        <taxon>Bacteria</taxon>
        <taxon>Pseudomonadati</taxon>
        <taxon>Pseudomonadota</taxon>
        <taxon>Alphaproteobacteria</taxon>
        <taxon>Hyphomicrobiales</taxon>
        <taxon>Nitrobacteraceae</taxon>
        <taxon>Rhodopseudomonas</taxon>
    </lineage>
</organism>
<dbReference type="PANTHER" id="PTHR30151:SF20">
    <property type="entry name" value="ABC TRANSPORTER PERMEASE PROTEIN HI_0355-RELATED"/>
    <property type="match status" value="1"/>
</dbReference>
<feature type="transmembrane region" description="Helical" evidence="7">
    <location>
        <begin position="20"/>
        <end position="44"/>
    </location>
</feature>
<evidence type="ECO:0000313" key="10">
    <source>
        <dbReference type="Proteomes" id="UP000032515"/>
    </source>
</evidence>
<evidence type="ECO:0000259" key="8">
    <source>
        <dbReference type="PROSITE" id="PS50928"/>
    </source>
</evidence>
<keyword evidence="3" id="KW-1003">Cell membrane</keyword>
<proteinExistence type="inferred from homology"/>
<dbReference type="EMBL" id="JXXE01000041">
    <property type="protein sequence ID" value="KIZ47796.1"/>
    <property type="molecule type" value="Genomic_DNA"/>
</dbReference>
<evidence type="ECO:0000256" key="5">
    <source>
        <dbReference type="ARBA" id="ARBA00022989"/>
    </source>
</evidence>
<keyword evidence="2 7" id="KW-0813">Transport</keyword>
<feature type="transmembrane region" description="Helical" evidence="7">
    <location>
        <begin position="145"/>
        <end position="166"/>
    </location>
</feature>
<reference evidence="9 10" key="1">
    <citation type="submission" date="2014-11" db="EMBL/GenBank/DDBJ databases">
        <title>Genomics and ecophysiology of heterotrophic nitrogen fixing bacteria isolated from estuarine surface water.</title>
        <authorList>
            <person name="Bentzon-Tilia M."/>
            <person name="Severin I."/>
            <person name="Hansen L.H."/>
            <person name="Riemann L."/>
        </authorList>
    </citation>
    <scope>NUCLEOTIDE SEQUENCE [LARGE SCALE GENOMIC DNA]</scope>
    <source>
        <strain evidence="9 10">BAL398</strain>
    </source>
</reference>
<gene>
    <name evidence="9" type="ORF">OO17_02385</name>
</gene>
<dbReference type="AlphaFoldDB" id="A0A0D7F4U0"/>
<name>A0A0D7F4U0_RHOPL</name>
<evidence type="ECO:0000313" key="9">
    <source>
        <dbReference type="EMBL" id="KIZ47796.1"/>
    </source>
</evidence>
<dbReference type="PANTHER" id="PTHR30151">
    <property type="entry name" value="ALKANE SULFONATE ABC TRANSPORTER-RELATED, MEMBRANE SUBUNIT"/>
    <property type="match status" value="1"/>
</dbReference>
<sequence length="280" mass="30482">MGSSVAMSTKSGSSDRTERLLDLAVSASLSFGLFILCVIVWQMITALGLLPAYLVPTPAATAHAIWRDMTDPHFWSGQFLQTLYVVVVGFLIAAVMGILIGPLLIVHPLVERSVYPFVVAFQAMPKIAMAPLILVWFGYGHTSKFMITALVAFFPVVVNVIAGLKAGDERQLILMRALRANWWTRLVRVRIPNAMPYIFAGLDVAAVFAVIGAVVAEFLGSPNGLGSLVIIRQTNFDTPGLFSVLFFLAAMGSALHFLINAMGRKFAFWSQSSDSKTAQR</sequence>
<dbReference type="InterPro" id="IPR000515">
    <property type="entry name" value="MetI-like"/>
</dbReference>
<evidence type="ECO:0000256" key="4">
    <source>
        <dbReference type="ARBA" id="ARBA00022692"/>
    </source>
</evidence>
<dbReference type="GO" id="GO:0005886">
    <property type="term" value="C:plasma membrane"/>
    <property type="evidence" value="ECO:0007669"/>
    <property type="project" value="UniProtKB-SubCell"/>
</dbReference>
<feature type="transmembrane region" description="Helical" evidence="7">
    <location>
        <begin position="117"/>
        <end position="139"/>
    </location>
</feature>
<feature type="transmembrane region" description="Helical" evidence="7">
    <location>
        <begin position="240"/>
        <end position="259"/>
    </location>
</feature>
<feature type="transmembrane region" description="Helical" evidence="7">
    <location>
        <begin position="83"/>
        <end position="105"/>
    </location>
</feature>
<keyword evidence="4 7" id="KW-0812">Transmembrane</keyword>